<feature type="transmembrane region" description="Helical" evidence="2">
    <location>
        <begin position="257"/>
        <end position="280"/>
    </location>
</feature>
<comment type="similarity">
    <text evidence="1">Belongs to the TMEM121 family.</text>
</comment>
<keyword evidence="2" id="KW-0812">Transmembrane</keyword>
<name>A0A7E6EZQ5_9MOLL</name>
<accession>A0A7E6EZQ5</accession>
<feature type="transmembrane region" description="Helical" evidence="2">
    <location>
        <begin position="677"/>
        <end position="696"/>
    </location>
</feature>
<dbReference type="AlphaFoldDB" id="A0A7E6EZQ5"/>
<feature type="transmembrane region" description="Helical" evidence="2">
    <location>
        <begin position="607"/>
        <end position="630"/>
    </location>
</feature>
<dbReference type="Proteomes" id="UP000515154">
    <property type="component" value="Linkage group LG1"/>
</dbReference>
<feature type="transmembrane region" description="Helical" evidence="2">
    <location>
        <begin position="447"/>
        <end position="467"/>
    </location>
</feature>
<feature type="transmembrane region" description="Helical" evidence="2">
    <location>
        <begin position="148"/>
        <end position="171"/>
    </location>
</feature>
<evidence type="ECO:0000256" key="2">
    <source>
        <dbReference type="SAM" id="Phobius"/>
    </source>
</evidence>
<proteinExistence type="inferred from homology"/>
<gene>
    <name evidence="4" type="primary">LOC115215557</name>
</gene>
<evidence type="ECO:0000313" key="3">
    <source>
        <dbReference type="Proteomes" id="UP000515154"/>
    </source>
</evidence>
<sequence>MAAAKKDHGDQRDNMEQKPDQVPFSMAQRNIRNCVYPTKGVHHHNLPSNAATNMPTRKSCLHFWQSFYHISTRVLCILLIVAQTLYMDYLVVQYKENNIWWCLLVPDFLAIFLFATYFIRNYHYFIFTKEVRTKPVPGMKSNKTKLKLFPWGPFAWFIYSSVTALKIILIFTSVPQFKSKWQKNTLTSMSTSQAAVGFTSLIFFFMIMSNVHKSTSRKMKNFIHEVGATVPIDLLDTMDLMELLYEEEKANHLHVNIIRLVLGIVVINLTLPILPCVVIHRGRTHTSNMFRRLVFTQKVIQIVLINLLFISVRLVLWGLFNEKFSIFILKNILMIGILLSDIFSVYKEVHEEAKHEDKVKKYEDVIKEMIPGDVKEEIEMDDLVEAVAAVIEKDLDMDQPKENSKKKWLYRCECLHHYFSRIFCLVLLIGQNHYIDYLLVYYQKISFWWIIFVPDWFVIILFIVYYVQTYSQFVTNIDIRKHWPGDSASNEDKTRKTNHLPWGPIAWFVYGSVTAAKVIVAFHSKSYMMEWERNTIRGPSGFQLAVGLAALIYFLMLISNIHQTVDRKMKNFIHEVGATVPIDILDTMDLMELLYEVEDRRVIHEGIIKLILTIVVVNLIVPTFPCAIVYRGRTHGSSMFKRLVFAQKIVQIIMVNLLFVCVRAVLCALYGKKFSAFIIKNILVIVILLSDIFSVYKESREEKKGKKYGENGRDSGLAAVIKRTQEVIGVKRDSMEKNLCKPKQKTSSV</sequence>
<dbReference type="Pfam" id="PF14997">
    <property type="entry name" value="CECR6_TMEM121"/>
    <property type="match status" value="2"/>
</dbReference>
<keyword evidence="2" id="KW-0472">Membrane</keyword>
<dbReference type="InterPro" id="IPR026624">
    <property type="entry name" value="CECR6"/>
</dbReference>
<organism evidence="3 4">
    <name type="scientific">Octopus sinensis</name>
    <name type="common">East Asian common octopus</name>
    <dbReference type="NCBI Taxonomy" id="2607531"/>
    <lineage>
        <taxon>Eukaryota</taxon>
        <taxon>Metazoa</taxon>
        <taxon>Spiralia</taxon>
        <taxon>Lophotrochozoa</taxon>
        <taxon>Mollusca</taxon>
        <taxon>Cephalopoda</taxon>
        <taxon>Coleoidea</taxon>
        <taxon>Octopodiformes</taxon>
        <taxon>Octopoda</taxon>
        <taxon>Incirrata</taxon>
        <taxon>Octopodidae</taxon>
        <taxon>Octopus</taxon>
    </lineage>
</organism>
<feature type="transmembrane region" description="Helical" evidence="2">
    <location>
        <begin position="505"/>
        <end position="522"/>
    </location>
</feature>
<feature type="transmembrane region" description="Helical" evidence="2">
    <location>
        <begin position="67"/>
        <end position="86"/>
    </location>
</feature>
<reference evidence="4" key="1">
    <citation type="submission" date="2025-08" db="UniProtKB">
        <authorList>
            <consortium name="RefSeq"/>
        </authorList>
    </citation>
    <scope>IDENTIFICATION</scope>
</reference>
<evidence type="ECO:0000313" key="4">
    <source>
        <dbReference type="RefSeq" id="XP_036360207.1"/>
    </source>
</evidence>
<feature type="transmembrane region" description="Helical" evidence="2">
    <location>
        <begin position="300"/>
        <end position="320"/>
    </location>
</feature>
<feature type="transmembrane region" description="Helical" evidence="2">
    <location>
        <begin position="98"/>
        <end position="119"/>
    </location>
</feature>
<dbReference type="InterPro" id="IPR032776">
    <property type="entry name" value="CECR6/TMEM121"/>
</dbReference>
<keyword evidence="2" id="KW-1133">Transmembrane helix</keyword>
<dbReference type="RefSeq" id="XP_036360207.1">
    <property type="nucleotide sequence ID" value="XM_036504314.1"/>
</dbReference>
<evidence type="ECO:0000256" key="1">
    <source>
        <dbReference type="ARBA" id="ARBA00007711"/>
    </source>
</evidence>
<dbReference type="PANTHER" id="PTHR47399:SF1">
    <property type="entry name" value="TRANSMEMBRANE PROTEIN 121B"/>
    <property type="match status" value="1"/>
</dbReference>
<feature type="transmembrane region" description="Helical" evidence="2">
    <location>
        <begin position="650"/>
        <end position="671"/>
    </location>
</feature>
<keyword evidence="3" id="KW-1185">Reference proteome</keyword>
<feature type="transmembrane region" description="Helical" evidence="2">
    <location>
        <begin position="191"/>
        <end position="211"/>
    </location>
</feature>
<dbReference type="PANTHER" id="PTHR47399">
    <property type="entry name" value="TRANSMEMBRANE PROTEIN 121B"/>
    <property type="match status" value="1"/>
</dbReference>
<protein>
    <submittedName>
        <fullName evidence="4">Uncharacterized protein LOC115215557 isoform X1</fullName>
    </submittedName>
</protein>
<feature type="transmembrane region" description="Helical" evidence="2">
    <location>
        <begin position="542"/>
        <end position="562"/>
    </location>
</feature>
<feature type="transmembrane region" description="Helical" evidence="2">
    <location>
        <begin position="418"/>
        <end position="435"/>
    </location>
</feature>